<name>A0A7W9M1P9_9PSEU</name>
<feature type="domain" description="Mycothiol-dependent maleylpyruvate isomerase metal-binding" evidence="2">
    <location>
        <begin position="12"/>
        <end position="125"/>
    </location>
</feature>
<dbReference type="Pfam" id="PF11716">
    <property type="entry name" value="MDMPI_N"/>
    <property type="match status" value="1"/>
</dbReference>
<dbReference type="InterPro" id="IPR017517">
    <property type="entry name" value="Maleyloyr_isom"/>
</dbReference>
<evidence type="ECO:0000259" key="2">
    <source>
        <dbReference type="Pfam" id="PF11716"/>
    </source>
</evidence>
<organism evidence="3 4">
    <name type="scientific">Saccharothrix ecbatanensis</name>
    <dbReference type="NCBI Taxonomy" id="1105145"/>
    <lineage>
        <taxon>Bacteria</taxon>
        <taxon>Bacillati</taxon>
        <taxon>Actinomycetota</taxon>
        <taxon>Actinomycetes</taxon>
        <taxon>Pseudonocardiales</taxon>
        <taxon>Pseudonocardiaceae</taxon>
        <taxon>Saccharothrix</taxon>
    </lineage>
</organism>
<dbReference type="InterPro" id="IPR024344">
    <property type="entry name" value="MDMPI_metal-binding"/>
</dbReference>
<feature type="domain" description="MDMPI C-terminal" evidence="1">
    <location>
        <begin position="134"/>
        <end position="235"/>
    </location>
</feature>
<gene>
    <name evidence="3" type="ORF">F4560_003899</name>
</gene>
<dbReference type="InterPro" id="IPR010872">
    <property type="entry name" value="MDMPI_C-term_domain"/>
</dbReference>
<reference evidence="3 4" key="1">
    <citation type="submission" date="2020-08" db="EMBL/GenBank/DDBJ databases">
        <title>Sequencing the genomes of 1000 actinobacteria strains.</title>
        <authorList>
            <person name="Klenk H.-P."/>
        </authorList>
    </citation>
    <scope>NUCLEOTIDE SEQUENCE [LARGE SCALE GENOMIC DNA]</scope>
    <source>
        <strain evidence="3 4">DSM 45486</strain>
    </source>
</reference>
<dbReference type="GO" id="GO:0046872">
    <property type="term" value="F:metal ion binding"/>
    <property type="evidence" value="ECO:0007669"/>
    <property type="project" value="InterPro"/>
</dbReference>
<dbReference type="PANTHER" id="PTHR40758:SF1">
    <property type="entry name" value="CONSERVED PROTEIN"/>
    <property type="match status" value="1"/>
</dbReference>
<dbReference type="AlphaFoldDB" id="A0A7W9M1P9"/>
<dbReference type="EMBL" id="JACHMO010000001">
    <property type="protein sequence ID" value="MBB5804131.1"/>
    <property type="molecule type" value="Genomic_DNA"/>
</dbReference>
<proteinExistence type="predicted"/>
<dbReference type="InterPro" id="IPR034660">
    <property type="entry name" value="DinB/YfiT-like"/>
</dbReference>
<dbReference type="NCBIfam" id="TIGR03083">
    <property type="entry name" value="maleylpyruvate isomerase family mycothiol-dependent enzyme"/>
    <property type="match status" value="1"/>
</dbReference>
<protein>
    <submittedName>
        <fullName evidence="3">Uncharacterized protein (TIGR03083 family)</fullName>
    </submittedName>
</protein>
<keyword evidence="4" id="KW-1185">Reference proteome</keyword>
<evidence type="ECO:0000259" key="1">
    <source>
        <dbReference type="Pfam" id="PF07398"/>
    </source>
</evidence>
<dbReference type="SUPFAM" id="SSF109854">
    <property type="entry name" value="DinB/YfiT-like putative metalloenzymes"/>
    <property type="match status" value="1"/>
</dbReference>
<dbReference type="GO" id="GO:0005886">
    <property type="term" value="C:plasma membrane"/>
    <property type="evidence" value="ECO:0007669"/>
    <property type="project" value="TreeGrafter"/>
</dbReference>
<dbReference type="Gene3D" id="1.20.120.450">
    <property type="entry name" value="dinb family like domain"/>
    <property type="match status" value="1"/>
</dbReference>
<evidence type="ECO:0000313" key="3">
    <source>
        <dbReference type="EMBL" id="MBB5804131.1"/>
    </source>
</evidence>
<accession>A0A7W9M1P9</accession>
<sequence>MTNTDRLAEWLCEQTSAFAAHVRDFAAPVPTCPEWTVRDLVAHIGQEHRWAADIVRTGRPPAVPDPRAQEVPGDWASWLHAGARELIDVVGAGTAPVWTFLGDRPARFWLRRMVHDTAVHHADLAGRAPVIAADLASDAVDEVLGFVTAPGAATVKPALAELRGDGQTLLLRPPDLTPWLITRGPAGPTWRRGDADADADVTVSATARDLLLIATRRLPPDDPHVTISGDRVLLDHWLAHTAL</sequence>
<dbReference type="Proteomes" id="UP000552097">
    <property type="component" value="Unassembled WGS sequence"/>
</dbReference>
<comment type="caution">
    <text evidence="3">The sequence shown here is derived from an EMBL/GenBank/DDBJ whole genome shotgun (WGS) entry which is preliminary data.</text>
</comment>
<dbReference type="PANTHER" id="PTHR40758">
    <property type="entry name" value="CONSERVED PROTEIN"/>
    <property type="match status" value="1"/>
</dbReference>
<dbReference type="InterPro" id="IPR036527">
    <property type="entry name" value="SCP2_sterol-bd_dom_sf"/>
</dbReference>
<dbReference type="SUPFAM" id="SSF55718">
    <property type="entry name" value="SCP-like"/>
    <property type="match status" value="1"/>
</dbReference>
<evidence type="ECO:0000313" key="4">
    <source>
        <dbReference type="Proteomes" id="UP000552097"/>
    </source>
</evidence>
<dbReference type="Pfam" id="PF07398">
    <property type="entry name" value="MDMPI_C"/>
    <property type="match status" value="1"/>
</dbReference>
<dbReference type="RefSeq" id="WP_184921846.1">
    <property type="nucleotide sequence ID" value="NZ_JACHMO010000001.1"/>
</dbReference>